<evidence type="ECO:0000256" key="6">
    <source>
        <dbReference type="ARBA" id="ARBA00022723"/>
    </source>
</evidence>
<dbReference type="PANTHER" id="PTHR23389:SF9">
    <property type="entry name" value="DNA LIGASE"/>
    <property type="match status" value="1"/>
</dbReference>
<dbReference type="Pfam" id="PF03119">
    <property type="entry name" value="DNA_ligase_ZBD"/>
    <property type="match status" value="1"/>
</dbReference>
<evidence type="ECO:0000256" key="11">
    <source>
        <dbReference type="ARBA" id="ARBA00023204"/>
    </source>
</evidence>
<dbReference type="GO" id="GO:0003677">
    <property type="term" value="F:DNA binding"/>
    <property type="evidence" value="ECO:0007669"/>
    <property type="project" value="InterPro"/>
</dbReference>
<feature type="binding site" evidence="14">
    <location>
        <position position="257"/>
    </location>
    <ligand>
        <name>Zn(2+)</name>
        <dbReference type="ChEBI" id="CHEBI:29105"/>
    </ligand>
</feature>
<dbReference type="SMART" id="SM00532">
    <property type="entry name" value="LIGANc"/>
    <property type="match status" value="1"/>
</dbReference>
<protein>
    <recommendedName>
        <fullName evidence="3 14">DNA ligase</fullName>
        <ecNumber evidence="2 14">6.5.1.2</ecNumber>
    </recommendedName>
    <alternativeName>
        <fullName evidence="14">Polydeoxyribonucleotide synthase [NAD(+)]</fullName>
    </alternativeName>
</protein>
<feature type="domain" description="BRCT" evidence="15">
    <location>
        <begin position="417"/>
        <end position="494"/>
    </location>
</feature>
<evidence type="ECO:0000256" key="13">
    <source>
        <dbReference type="ARBA" id="ARBA00060881"/>
    </source>
</evidence>
<dbReference type="Pfam" id="PF12826">
    <property type="entry name" value="HHH_2"/>
    <property type="match status" value="1"/>
</dbReference>
<dbReference type="GO" id="GO:0003911">
    <property type="term" value="F:DNA ligase (NAD+) activity"/>
    <property type="evidence" value="ECO:0007669"/>
    <property type="project" value="UniProtKB-UniRule"/>
</dbReference>
<dbReference type="SMART" id="SM00292">
    <property type="entry name" value="BRCT"/>
    <property type="match status" value="1"/>
</dbReference>
<dbReference type="PANTHER" id="PTHR23389">
    <property type="entry name" value="CHROMOSOME TRANSMISSION FIDELITY FACTOR 18"/>
    <property type="match status" value="1"/>
</dbReference>
<feature type="binding site" evidence="14">
    <location>
        <position position="115"/>
    </location>
    <ligand>
        <name>NAD(+)</name>
        <dbReference type="ChEBI" id="CHEBI:57540"/>
    </ligand>
</feature>
<evidence type="ECO:0000256" key="1">
    <source>
        <dbReference type="ARBA" id="ARBA00004067"/>
    </source>
</evidence>
<evidence type="ECO:0000256" key="8">
    <source>
        <dbReference type="ARBA" id="ARBA00022833"/>
    </source>
</evidence>
<gene>
    <name evidence="16" type="primary">ligA_1</name>
    <name evidence="14" type="synonym">ligA</name>
    <name evidence="16" type="ORF">clem_08965</name>
</gene>
<feature type="binding site" evidence="14">
    <location>
        <position position="233"/>
    </location>
    <ligand>
        <name>Zn(2+)</name>
        <dbReference type="ChEBI" id="CHEBI:29105"/>
    </ligand>
</feature>
<evidence type="ECO:0000256" key="4">
    <source>
        <dbReference type="ARBA" id="ARBA00022598"/>
    </source>
</evidence>
<evidence type="ECO:0000256" key="3">
    <source>
        <dbReference type="ARBA" id="ARBA00013308"/>
    </source>
</evidence>
<dbReference type="Gene3D" id="3.30.1490.70">
    <property type="match status" value="1"/>
</dbReference>
<accession>A0A222P3A7</accession>
<dbReference type="Gene3D" id="3.30.470.30">
    <property type="entry name" value="DNA ligase/mRNA capping enzyme"/>
    <property type="match status" value="1"/>
</dbReference>
<dbReference type="InterPro" id="IPR013840">
    <property type="entry name" value="DNAligase_N"/>
</dbReference>
<dbReference type="Gene3D" id="2.40.50.140">
    <property type="entry name" value="Nucleic acid-binding proteins"/>
    <property type="match status" value="1"/>
</dbReference>
<dbReference type="GO" id="GO:0006281">
    <property type="term" value="P:DNA repair"/>
    <property type="evidence" value="ECO:0007669"/>
    <property type="project" value="UniProtKB-KW"/>
</dbReference>
<dbReference type="Pfam" id="PF01653">
    <property type="entry name" value="DNA_ligase_aden"/>
    <property type="match status" value="1"/>
</dbReference>
<dbReference type="EMBL" id="CP016397">
    <property type="protein sequence ID" value="ASQ46344.1"/>
    <property type="molecule type" value="Genomic_DNA"/>
</dbReference>
<dbReference type="InterPro" id="IPR033136">
    <property type="entry name" value="DNA_ligase_CS"/>
</dbReference>
<comment type="catalytic activity">
    <reaction evidence="12 14">
        <text>NAD(+) + (deoxyribonucleotide)n-3'-hydroxyl + 5'-phospho-(deoxyribonucleotide)m = (deoxyribonucleotide)n+m + AMP + beta-nicotinamide D-nucleotide.</text>
        <dbReference type="EC" id="6.5.1.2"/>
    </reaction>
</comment>
<evidence type="ECO:0000313" key="17">
    <source>
        <dbReference type="Proteomes" id="UP000201728"/>
    </source>
</evidence>
<dbReference type="FunFam" id="1.10.150.20:FF:000006">
    <property type="entry name" value="DNA ligase"/>
    <property type="match status" value="1"/>
</dbReference>
<keyword evidence="11 14" id="KW-0234">DNA repair</keyword>
<comment type="function">
    <text evidence="1 14">DNA ligase that catalyzes the formation of phosphodiester linkages between 5'-phosphoryl and 3'-hydroxyl groups in double-stranded DNA using NAD as a coenzyme and as the energy source for the reaction. It is essential for DNA replication and repair of damaged DNA.</text>
</comment>
<keyword evidence="5 14" id="KW-0235">DNA replication</keyword>
<dbReference type="InterPro" id="IPR041663">
    <property type="entry name" value="DisA/LigA_HHH"/>
</dbReference>
<dbReference type="SUPFAM" id="SSF56091">
    <property type="entry name" value="DNA ligase/mRNA capping enzyme, catalytic domain"/>
    <property type="match status" value="1"/>
</dbReference>
<dbReference type="InterPro" id="IPR012340">
    <property type="entry name" value="NA-bd_OB-fold"/>
</dbReference>
<name>A0A222P3A7_9GAMM</name>
<dbReference type="SUPFAM" id="SSF52113">
    <property type="entry name" value="BRCT domain"/>
    <property type="match status" value="1"/>
</dbReference>
<dbReference type="PROSITE" id="PS01056">
    <property type="entry name" value="DNA_LIGASE_N2"/>
    <property type="match status" value="1"/>
</dbReference>
<evidence type="ECO:0000313" key="16">
    <source>
        <dbReference type="EMBL" id="ASQ46344.1"/>
    </source>
</evidence>
<dbReference type="GO" id="GO:0005829">
    <property type="term" value="C:cytosol"/>
    <property type="evidence" value="ECO:0007669"/>
    <property type="project" value="TreeGrafter"/>
</dbReference>
<dbReference type="HAMAP" id="MF_01588">
    <property type="entry name" value="DNA_ligase_A"/>
    <property type="match status" value="1"/>
</dbReference>
<dbReference type="InterPro" id="IPR004149">
    <property type="entry name" value="Znf_DNAligase_C4"/>
</dbReference>
<comment type="caution">
    <text evidence="14">Lacks conserved residue(s) required for the propagation of feature annotation.</text>
</comment>
<dbReference type="AlphaFoldDB" id="A0A222P3A7"/>
<dbReference type="InterPro" id="IPR013839">
    <property type="entry name" value="DNAligase_adenylation"/>
</dbReference>
<evidence type="ECO:0000256" key="10">
    <source>
        <dbReference type="ARBA" id="ARBA00023027"/>
    </source>
</evidence>
<keyword evidence="8 14" id="KW-0862">Zinc</keyword>
<dbReference type="PROSITE" id="PS50172">
    <property type="entry name" value="BRCT"/>
    <property type="match status" value="1"/>
</dbReference>
<dbReference type="GO" id="GO:0046872">
    <property type="term" value="F:metal ion binding"/>
    <property type="evidence" value="ECO:0007669"/>
    <property type="project" value="UniProtKB-KW"/>
</dbReference>
<dbReference type="InterPro" id="IPR001679">
    <property type="entry name" value="DNA_ligase"/>
</dbReference>
<dbReference type="Proteomes" id="UP000201728">
    <property type="component" value="Chromosome"/>
</dbReference>
<dbReference type="EC" id="6.5.1.2" evidence="2 14"/>
<dbReference type="InterPro" id="IPR004150">
    <property type="entry name" value="NAD_DNA_ligase_OB"/>
</dbReference>
<dbReference type="FunFam" id="1.10.150.20:FF:000007">
    <property type="entry name" value="DNA ligase"/>
    <property type="match status" value="1"/>
</dbReference>
<keyword evidence="4 14" id="KW-0436">Ligase</keyword>
<keyword evidence="6 14" id="KW-0479">Metal-binding</keyword>
<dbReference type="Gene3D" id="6.20.10.30">
    <property type="match status" value="1"/>
</dbReference>
<dbReference type="InterPro" id="IPR036420">
    <property type="entry name" value="BRCT_dom_sf"/>
</dbReference>
<dbReference type="SMART" id="SM00278">
    <property type="entry name" value="HhH1"/>
    <property type="match status" value="4"/>
</dbReference>
<evidence type="ECO:0000256" key="14">
    <source>
        <dbReference type="HAMAP-Rule" id="MF_01588"/>
    </source>
</evidence>
<dbReference type="InterPro" id="IPR003583">
    <property type="entry name" value="Hlx-hairpin-Hlx_DNA-bd_motif"/>
</dbReference>
<reference evidence="16 17" key="1">
    <citation type="submission" date="2016-07" db="EMBL/GenBank/DDBJ databases">
        <authorList>
            <person name="Hassler H."/>
        </authorList>
    </citation>
    <scope>NUCLEOTIDE SEQUENCE [LARGE SCALE GENOMIC DNA]</scope>
    <source>
        <strain evidence="16 17">CDC-D5610</strain>
    </source>
</reference>
<comment type="similarity">
    <text evidence="13 14">Belongs to the NAD-dependent DNA ligase family. LigA subfamily.</text>
</comment>
<dbReference type="GO" id="GO:0006260">
    <property type="term" value="P:DNA replication"/>
    <property type="evidence" value="ECO:0007669"/>
    <property type="project" value="UniProtKB-KW"/>
</dbReference>
<keyword evidence="14" id="KW-0464">Manganese</keyword>
<dbReference type="SUPFAM" id="SSF50249">
    <property type="entry name" value="Nucleic acid-binding proteins"/>
    <property type="match status" value="1"/>
</dbReference>
<sequence>MPKAGFEAYNAKARMTGEKVFANPRNAAAGSLRQLNAAITASRPLAIYYYGIGACENFELPDSQFAQLELLKRWGFRVSSETQKATGLQGCLDYYNAMLKRRLDLPYEIDGVVYKIDSIKLQRELGFVARAPRFACAHKFPASEEITELLAVDFQVGRTGALTPVARLKPISVAGVTVSNATLHNMDEIQRKDIRIGDTVIVRRAGDVIPEVVSVVVERRPSETHLIHLPAHCPVCGADVIREEGEAVARCTGGLFCSAQLKRMLWHFASRKAMAIDGLGAGIIELLVEENLVKDVADLYTLDLETLANLPRMGKKSAENLLEALEKSKNTTFPRFLYALGIREVGEVSARVLATAFPDIDSLKAASVEQLMGLKDIGPVCAHHVVHFFAQTHNGEVIDKLLAYGVHWPQEEYKPVDEQHPFFGKTLVLTGTLNSMGREEAKARLITVGAKVSGSVSRKTDFVIAGTEAGSKLDKALELGVRVLNEDEFLALLT</sequence>
<dbReference type="SUPFAM" id="SSF47781">
    <property type="entry name" value="RuvA domain 2-like"/>
    <property type="match status" value="1"/>
</dbReference>
<dbReference type="Pfam" id="PF14520">
    <property type="entry name" value="HHH_5"/>
    <property type="match status" value="1"/>
</dbReference>
<evidence type="ECO:0000259" key="15">
    <source>
        <dbReference type="PROSITE" id="PS50172"/>
    </source>
</evidence>
<feature type="binding site" evidence="14">
    <location>
        <position position="236"/>
    </location>
    <ligand>
        <name>Zn(2+)</name>
        <dbReference type="ChEBI" id="CHEBI:29105"/>
    </ligand>
</feature>
<evidence type="ECO:0000256" key="7">
    <source>
        <dbReference type="ARBA" id="ARBA00022763"/>
    </source>
</evidence>
<evidence type="ECO:0000256" key="9">
    <source>
        <dbReference type="ARBA" id="ARBA00022842"/>
    </source>
</evidence>
<evidence type="ECO:0000256" key="12">
    <source>
        <dbReference type="ARBA" id="ARBA00034005"/>
    </source>
</evidence>
<dbReference type="Gene3D" id="3.40.50.10190">
    <property type="entry name" value="BRCT domain"/>
    <property type="match status" value="1"/>
</dbReference>
<keyword evidence="9 14" id="KW-0460">Magnesium</keyword>
<dbReference type="NCBIfam" id="NF005932">
    <property type="entry name" value="PRK07956.1"/>
    <property type="match status" value="1"/>
</dbReference>
<dbReference type="KEGG" id="lcd:clem_08965"/>
<evidence type="ECO:0000256" key="2">
    <source>
        <dbReference type="ARBA" id="ARBA00012722"/>
    </source>
</evidence>
<evidence type="ECO:0000256" key="5">
    <source>
        <dbReference type="ARBA" id="ARBA00022705"/>
    </source>
</evidence>
<dbReference type="FunFam" id="2.40.50.140:FF:000012">
    <property type="entry name" value="DNA ligase"/>
    <property type="match status" value="1"/>
</dbReference>
<keyword evidence="10 14" id="KW-0520">NAD</keyword>
<proteinExistence type="inferred from homology"/>
<dbReference type="NCBIfam" id="TIGR00575">
    <property type="entry name" value="dnlj"/>
    <property type="match status" value="1"/>
</dbReference>
<keyword evidence="17" id="KW-1185">Reference proteome</keyword>
<dbReference type="Pfam" id="PF03120">
    <property type="entry name" value="OB_DNA_ligase"/>
    <property type="match status" value="1"/>
</dbReference>
<dbReference type="InterPro" id="IPR001357">
    <property type="entry name" value="BRCT_dom"/>
</dbReference>
<dbReference type="Gene3D" id="1.10.150.20">
    <property type="entry name" value="5' to 3' exonuclease, C-terminal subdomain"/>
    <property type="match status" value="2"/>
</dbReference>
<organism evidence="16 17">
    <name type="scientific">Legionella clemsonensis</name>
    <dbReference type="NCBI Taxonomy" id="1867846"/>
    <lineage>
        <taxon>Bacteria</taxon>
        <taxon>Pseudomonadati</taxon>
        <taxon>Pseudomonadota</taxon>
        <taxon>Gammaproteobacteria</taxon>
        <taxon>Legionellales</taxon>
        <taxon>Legionellaceae</taxon>
        <taxon>Legionella</taxon>
    </lineage>
</organism>
<dbReference type="Pfam" id="PF00533">
    <property type="entry name" value="BRCT"/>
    <property type="match status" value="1"/>
</dbReference>
<keyword evidence="7 14" id="KW-0227">DNA damage</keyword>
<dbReference type="InterPro" id="IPR010994">
    <property type="entry name" value="RuvA_2-like"/>
</dbReference>
<feature type="binding site" evidence="14">
    <location>
        <position position="139"/>
    </location>
    <ligand>
        <name>NAD(+)</name>
        <dbReference type="ChEBI" id="CHEBI:57540"/>
    </ligand>
</feature>
<dbReference type="CDD" id="cd17748">
    <property type="entry name" value="BRCT_DNA_ligase_like"/>
    <property type="match status" value="1"/>
</dbReference>
<comment type="cofactor">
    <cofactor evidence="14">
        <name>Mg(2+)</name>
        <dbReference type="ChEBI" id="CHEBI:18420"/>
    </cofactor>
    <cofactor evidence="14">
        <name>Mn(2+)</name>
        <dbReference type="ChEBI" id="CHEBI:29035"/>
    </cofactor>
</comment>